<keyword evidence="3" id="KW-1185">Reference proteome</keyword>
<dbReference type="EMBL" id="SPHZ02000009">
    <property type="protein sequence ID" value="KAF0897984.1"/>
    <property type="molecule type" value="Genomic_DNA"/>
</dbReference>
<evidence type="ECO:0000313" key="2">
    <source>
        <dbReference type="EMBL" id="KAF0897984.1"/>
    </source>
</evidence>
<feature type="non-terminal residue" evidence="2">
    <location>
        <position position="51"/>
    </location>
</feature>
<accession>A0A6G1CDZ6</accession>
<comment type="caution">
    <text evidence="2">The sequence shown here is derived from an EMBL/GenBank/DDBJ whole genome shotgun (WGS) entry which is preliminary data.</text>
</comment>
<proteinExistence type="predicted"/>
<protein>
    <submittedName>
        <fullName evidence="2">Uncharacterized protein</fullName>
    </submittedName>
</protein>
<dbReference type="AlphaFoldDB" id="A0A6G1CDZ6"/>
<name>A0A6G1CDZ6_9ORYZ</name>
<sequence length="51" mass="5934">MTTRGMRPMTTRETHAALEKPMTTRETRPIVRRTARKRGPSHGWNFGLTPR</sequence>
<evidence type="ECO:0000256" key="1">
    <source>
        <dbReference type="SAM" id="MobiDB-lite"/>
    </source>
</evidence>
<dbReference type="Proteomes" id="UP000479710">
    <property type="component" value="Unassembled WGS sequence"/>
</dbReference>
<reference evidence="2 3" key="1">
    <citation type="submission" date="2019-11" db="EMBL/GenBank/DDBJ databases">
        <title>Whole genome sequence of Oryza granulata.</title>
        <authorList>
            <person name="Li W."/>
        </authorList>
    </citation>
    <scope>NUCLEOTIDE SEQUENCE [LARGE SCALE GENOMIC DNA]</scope>
    <source>
        <strain evidence="3">cv. Menghai</strain>
        <tissue evidence="2">Leaf</tissue>
    </source>
</reference>
<organism evidence="2 3">
    <name type="scientific">Oryza meyeriana var. granulata</name>
    <dbReference type="NCBI Taxonomy" id="110450"/>
    <lineage>
        <taxon>Eukaryota</taxon>
        <taxon>Viridiplantae</taxon>
        <taxon>Streptophyta</taxon>
        <taxon>Embryophyta</taxon>
        <taxon>Tracheophyta</taxon>
        <taxon>Spermatophyta</taxon>
        <taxon>Magnoliopsida</taxon>
        <taxon>Liliopsida</taxon>
        <taxon>Poales</taxon>
        <taxon>Poaceae</taxon>
        <taxon>BOP clade</taxon>
        <taxon>Oryzoideae</taxon>
        <taxon>Oryzeae</taxon>
        <taxon>Oryzinae</taxon>
        <taxon>Oryza</taxon>
        <taxon>Oryza meyeriana</taxon>
    </lineage>
</organism>
<feature type="compositionally biased region" description="Basic and acidic residues" evidence="1">
    <location>
        <begin position="10"/>
        <end position="28"/>
    </location>
</feature>
<gene>
    <name evidence="2" type="ORF">E2562_001674</name>
</gene>
<feature type="region of interest" description="Disordered" evidence="1">
    <location>
        <begin position="1"/>
        <end position="28"/>
    </location>
</feature>
<evidence type="ECO:0000313" key="3">
    <source>
        <dbReference type="Proteomes" id="UP000479710"/>
    </source>
</evidence>